<feature type="chain" id="PRO_5022768986" description="Methanolan biosynthesis EpsI domain-containing protein" evidence="1">
    <location>
        <begin position="25"/>
        <end position="220"/>
    </location>
</feature>
<evidence type="ECO:0000313" key="2">
    <source>
        <dbReference type="EMBL" id="QEG02205.1"/>
    </source>
</evidence>
<name>A0A5B9MQR5_9BACT</name>
<evidence type="ECO:0000256" key="1">
    <source>
        <dbReference type="SAM" id="SignalP"/>
    </source>
</evidence>
<gene>
    <name evidence="2" type="ORF">Mal15_62900</name>
</gene>
<protein>
    <recommendedName>
        <fullName evidence="4">Methanolan biosynthesis EpsI domain-containing protein</fullName>
    </recommendedName>
</protein>
<dbReference type="PROSITE" id="PS51257">
    <property type="entry name" value="PROKAR_LIPOPROTEIN"/>
    <property type="match status" value="1"/>
</dbReference>
<evidence type="ECO:0000313" key="3">
    <source>
        <dbReference type="Proteomes" id="UP000321353"/>
    </source>
</evidence>
<proteinExistence type="predicted"/>
<reference evidence="2 3" key="1">
    <citation type="submission" date="2019-02" db="EMBL/GenBank/DDBJ databases">
        <title>Planctomycetal bacteria perform biofilm scaping via a novel small molecule.</title>
        <authorList>
            <person name="Jeske O."/>
            <person name="Boedeker C."/>
            <person name="Wiegand S."/>
            <person name="Breitling P."/>
            <person name="Kallscheuer N."/>
            <person name="Jogler M."/>
            <person name="Rohde M."/>
            <person name="Petersen J."/>
            <person name="Medema M.H."/>
            <person name="Surup F."/>
            <person name="Jogler C."/>
        </authorList>
    </citation>
    <scope>NUCLEOTIDE SEQUENCE [LARGE SCALE GENOMIC DNA]</scope>
    <source>
        <strain evidence="2 3">Mal15</strain>
    </source>
</reference>
<dbReference type="AlphaFoldDB" id="A0A5B9MQR5"/>
<accession>A0A5B9MQR5</accession>
<dbReference type="KEGG" id="smam:Mal15_62900"/>
<organism evidence="2 3">
    <name type="scientific">Stieleria maiorica</name>
    <dbReference type="NCBI Taxonomy" id="2795974"/>
    <lineage>
        <taxon>Bacteria</taxon>
        <taxon>Pseudomonadati</taxon>
        <taxon>Planctomycetota</taxon>
        <taxon>Planctomycetia</taxon>
        <taxon>Pirellulales</taxon>
        <taxon>Pirellulaceae</taxon>
        <taxon>Stieleria</taxon>
    </lineage>
</organism>
<sequence precursor="true">MEFTLTRSNIAVLGCVLSLLSCLATSTWRTETPPRCAFEPAQTLGPWQLLEHGELQASELAILRASDHWRVGYQHPQTRQVVVVTLIAGAAGPLASHLPETCYARQEYSSHSDAVVWKFPETSDSFRFQTLHPRDVDQPALTIAYGWHDGTRWSAPRSPRFQFAGSRTLQRMLVTMRHPGGLTTEARQVLQQVLELTVNKPHQPSQLRSARAAIPPSTQK</sequence>
<evidence type="ECO:0008006" key="4">
    <source>
        <dbReference type="Google" id="ProtNLM"/>
    </source>
</evidence>
<keyword evidence="3" id="KW-1185">Reference proteome</keyword>
<feature type="signal peptide" evidence="1">
    <location>
        <begin position="1"/>
        <end position="24"/>
    </location>
</feature>
<keyword evidence="1" id="KW-0732">Signal</keyword>
<dbReference type="EMBL" id="CP036264">
    <property type="protein sequence ID" value="QEG02205.1"/>
    <property type="molecule type" value="Genomic_DNA"/>
</dbReference>
<dbReference type="Proteomes" id="UP000321353">
    <property type="component" value="Chromosome"/>
</dbReference>